<keyword evidence="1" id="KW-0804">Transcription</keyword>
<keyword evidence="2" id="KW-1185">Reference proteome</keyword>
<dbReference type="EMBL" id="ON528933">
    <property type="protein sequence ID" value="USL85050.1"/>
    <property type="molecule type" value="Genomic_DNA"/>
</dbReference>
<evidence type="ECO:0000313" key="2">
    <source>
        <dbReference type="Proteomes" id="UP001057418"/>
    </source>
</evidence>
<organism evidence="1 2">
    <name type="scientific">Arthrobacter phage SWEP2</name>
    <dbReference type="NCBI Taxonomy" id="2945958"/>
    <lineage>
        <taxon>Viruses</taxon>
        <taxon>Duplodnaviria</taxon>
        <taxon>Heunggongvirae</taxon>
        <taxon>Uroviricota</taxon>
        <taxon>Caudoviricetes</taxon>
        <taxon>Casidaviridae</taxon>
        <taxon>Swepdovirus</taxon>
        <taxon>Swepdovirus SWEP2</taxon>
    </lineage>
</organism>
<keyword evidence="1" id="KW-0240">DNA-directed RNA polymerase</keyword>
<dbReference type="InterPro" id="IPR013325">
    <property type="entry name" value="RNA_pol_sigma_r2"/>
</dbReference>
<dbReference type="GO" id="GO:0000428">
    <property type="term" value="C:DNA-directed RNA polymerase complex"/>
    <property type="evidence" value="ECO:0007669"/>
    <property type="project" value="UniProtKB-KW"/>
</dbReference>
<dbReference type="SUPFAM" id="SSF88659">
    <property type="entry name" value="Sigma3 and sigma4 domains of RNA polymerase sigma factors"/>
    <property type="match status" value="1"/>
</dbReference>
<evidence type="ECO:0000313" key="1">
    <source>
        <dbReference type="EMBL" id="USL85050.1"/>
    </source>
</evidence>
<name>A0A9E7MHN4_9CAUD</name>
<protein>
    <submittedName>
        <fullName evidence="1">DNA-directed RNA polymerase</fullName>
    </submittedName>
</protein>
<dbReference type="InterPro" id="IPR036388">
    <property type="entry name" value="WH-like_DNA-bd_sf"/>
</dbReference>
<dbReference type="GO" id="GO:0006352">
    <property type="term" value="P:DNA-templated transcription initiation"/>
    <property type="evidence" value="ECO:0007669"/>
    <property type="project" value="InterPro"/>
</dbReference>
<dbReference type="Gene3D" id="1.20.120.1810">
    <property type="match status" value="1"/>
</dbReference>
<proteinExistence type="predicted"/>
<accession>A0A9E7MHN4</accession>
<sequence length="267" mass="28833">MANFEQVVADIFSRRVSTGKLSLEDERQAIADAQAGDNDATMKLIYAYAYALRSAVVWYTRAIPSGGHADLEDIHSQAILGLMEAIQDFDFDRFDRLAAIAPDKITGAVASAAESAVNFKVPTRTLTRFFKILREADGNVYAAAALAPKYAMKTDTFLSVLSAVRDVDSYDGLTASAFDDEAGDGSHLVAVPVAGVNSYDEDEVLVTAAFAAVDDLERDVCRDYYGFSDYNTKSDAEIAGDRGLSRPKVQRVRSSALGKMRNALGVA</sequence>
<dbReference type="InterPro" id="IPR013324">
    <property type="entry name" value="RNA_pol_sigma_r3/r4-like"/>
</dbReference>
<reference evidence="1" key="1">
    <citation type="submission" date="2022-05" db="EMBL/GenBank/DDBJ databases">
        <authorList>
            <person name="Ruan C."/>
        </authorList>
    </citation>
    <scope>NUCLEOTIDE SEQUENCE</scope>
</reference>
<dbReference type="SUPFAM" id="SSF88946">
    <property type="entry name" value="Sigma2 domain of RNA polymerase sigma factors"/>
    <property type="match status" value="1"/>
</dbReference>
<dbReference type="GO" id="GO:0003700">
    <property type="term" value="F:DNA-binding transcription factor activity"/>
    <property type="evidence" value="ECO:0007669"/>
    <property type="project" value="InterPro"/>
</dbReference>
<dbReference type="Gene3D" id="1.10.10.10">
    <property type="entry name" value="Winged helix-like DNA-binding domain superfamily/Winged helix DNA-binding domain"/>
    <property type="match status" value="1"/>
</dbReference>
<dbReference type="Proteomes" id="UP001057418">
    <property type="component" value="Segment"/>
</dbReference>